<dbReference type="SUPFAM" id="SSF54791">
    <property type="entry name" value="Eukaryotic type KH-domain (KH-domain type I)"/>
    <property type="match status" value="1"/>
</dbReference>
<dbReference type="PROSITE" id="PS50119">
    <property type="entry name" value="ZF_BBOX"/>
    <property type="match status" value="2"/>
</dbReference>
<evidence type="ECO:0000259" key="4">
    <source>
        <dbReference type="PROSITE" id="PS50119"/>
    </source>
</evidence>
<feature type="coiled-coil region" evidence="3">
    <location>
        <begin position="376"/>
        <end position="421"/>
    </location>
</feature>
<evidence type="ECO:0000313" key="5">
    <source>
        <dbReference type="EMBL" id="CAG2254823.1"/>
    </source>
</evidence>
<dbReference type="GO" id="GO:0048513">
    <property type="term" value="P:animal organ development"/>
    <property type="evidence" value="ECO:0007669"/>
    <property type="project" value="TreeGrafter"/>
</dbReference>
<dbReference type="GO" id="GO:0008270">
    <property type="term" value="F:zinc ion binding"/>
    <property type="evidence" value="ECO:0007669"/>
    <property type="project" value="UniProtKB-KW"/>
</dbReference>
<dbReference type="SUPFAM" id="SSF101898">
    <property type="entry name" value="NHL repeat"/>
    <property type="match status" value="1"/>
</dbReference>
<dbReference type="GO" id="GO:0099577">
    <property type="term" value="P:regulation of translation at presynapse, modulating synaptic transmission"/>
    <property type="evidence" value="ECO:0007669"/>
    <property type="project" value="TreeGrafter"/>
</dbReference>
<dbReference type="InterPro" id="IPR011042">
    <property type="entry name" value="6-blade_b-propeller_TolB-like"/>
</dbReference>
<dbReference type="EMBL" id="CAJPWZ010003254">
    <property type="protein sequence ID" value="CAG2254823.1"/>
    <property type="molecule type" value="Genomic_DNA"/>
</dbReference>
<dbReference type="InterPro" id="IPR040148">
    <property type="entry name" value="FMR1"/>
</dbReference>
<dbReference type="GO" id="GO:0043005">
    <property type="term" value="C:neuron projection"/>
    <property type="evidence" value="ECO:0007669"/>
    <property type="project" value="TreeGrafter"/>
</dbReference>
<dbReference type="SMART" id="SM00336">
    <property type="entry name" value="BBOX"/>
    <property type="match status" value="2"/>
</dbReference>
<keyword evidence="3" id="KW-0175">Coiled coil</keyword>
<dbReference type="InterPro" id="IPR000315">
    <property type="entry name" value="Znf_B-box"/>
</dbReference>
<proteinExistence type="predicted"/>
<evidence type="ECO:0000256" key="1">
    <source>
        <dbReference type="PROSITE-ProRule" id="PRU00024"/>
    </source>
</evidence>
<accession>A0A8S3VM61</accession>
<feature type="coiled-coil region" evidence="3">
    <location>
        <begin position="690"/>
        <end position="778"/>
    </location>
</feature>
<name>A0A8S3VM61_MYTED</name>
<dbReference type="GO" id="GO:0051028">
    <property type="term" value="P:mRNA transport"/>
    <property type="evidence" value="ECO:0007669"/>
    <property type="project" value="TreeGrafter"/>
</dbReference>
<feature type="domain" description="B box-type" evidence="4">
    <location>
        <begin position="563"/>
        <end position="613"/>
    </location>
</feature>
<organism evidence="5 6">
    <name type="scientific">Mytilus edulis</name>
    <name type="common">Blue mussel</name>
    <dbReference type="NCBI Taxonomy" id="6550"/>
    <lineage>
        <taxon>Eukaryota</taxon>
        <taxon>Metazoa</taxon>
        <taxon>Spiralia</taxon>
        <taxon>Lophotrochozoa</taxon>
        <taxon>Mollusca</taxon>
        <taxon>Bivalvia</taxon>
        <taxon>Autobranchia</taxon>
        <taxon>Pteriomorphia</taxon>
        <taxon>Mytilida</taxon>
        <taxon>Mytiloidea</taxon>
        <taxon>Mytilidae</taxon>
        <taxon>Mytilinae</taxon>
        <taxon>Mytilus</taxon>
    </lineage>
</organism>
<gene>
    <name evidence="5" type="ORF">MEDL_66282</name>
</gene>
<keyword evidence="1" id="KW-0479">Metal-binding</keyword>
<dbReference type="CDD" id="cd19776">
    <property type="entry name" value="Bbox2_TRIM25_C-IV"/>
    <property type="match status" value="2"/>
</dbReference>
<protein>
    <submittedName>
        <fullName evidence="5">FMR</fullName>
    </submittedName>
</protein>
<sequence length="1123" mass="130175">MEKFTVRRDLMEMVIGATMQEARGVEGVTGIELDEKSCTFRIYGKSQKVVKIARAKLEYFEETLQVPMELVAKFIGKNGRNFQDIIDKSGVVKYTMDRDGVIEAPRQEGHVPFLFVGTMESIQTAKILLEYQLDHLKEVEKLKQEKMEIDQQLRNLSVSQPRPYFQPQSERRSNNYLWSERGRRGDLAEEEDVEVDDGLIKDQKGIMGMHLYYVQKVYWSKGVMEEEQQKDEESVLGPKVDCSEEEDMERQQKVLCYKVTSSQSCGVCDLRHITKPCSVWCTECDEGLCNECQEHHSLSKASTNHSVIAITDYQKLPTDVLKINQHCSKHNKKFEMYCQKHERPCCSKCIVENHKECRDIVDLDDVIQNAKSSNSLSEIEEALLEVAENLQKIRQHHQDNLAILKEKRKEIENVIKITRININNHLDKLQEDFMKQVYAVEDKENSKYYQLEREEKEVADCQRNIINIKQHATDLQLFLSMKQIEEDVSVKDKFLHSLCQDGELKKHFIVYEINGTIQNIMSDINSFGEVKIEARPCNIVLSTKKKKQAQIMSTFKLSCFMATSPQSCGVCDLRLITKPCVVWCTECDEGLCKECHEHHSLSKASRSHSVIPFTDYQKLPSDVLKITQYCSKHNKKFEMFCQKHERPCCSKCIVDSHKECRDIVDLDDVIKNYETPNALSEIEKTYVEVAANLQKIRKHQQDNRSTLKEKRKEIEKEIKKTRMEINNHLDKLQEDLMKQLYAIEEKENLKIGQLLSALEKKEKEVADCQRNITNIKQHATNLQMFLSVKQIEEDVSSKDKFLHSLFEGEDLNEYFLEFEINGVFQKIMFDIKSFGEVHIKEQPADIVLSRKKTKEAQIIVPIVQSRSIENIKMKIHKKINLQGKWIYGCCMLPDGRLVFTYNREGKVRVFNNQGSKDFEMKIPCGAFDIVYISNDNTLVVTSGESDKQYLTIIDLERKKIKKTISLSSDNYGIVLMDNQLIYSAFNKGIRMINLYDETLSDIVQEEMASEGYIATFKDNIYHTHRLNHTVTCYNVQGEKQWTFKNEIILNNPLGIDVDSDGNVYVAGIHSNNVVVISNDGQMYRELLEGSDGFRYPIALRYYGNKKQLLVANIHNEARLFDLI</sequence>
<dbReference type="InterPro" id="IPR015943">
    <property type="entry name" value="WD40/YVTN_repeat-like_dom_sf"/>
</dbReference>
<dbReference type="GO" id="GO:0003730">
    <property type="term" value="F:mRNA 3'-UTR binding"/>
    <property type="evidence" value="ECO:0007669"/>
    <property type="project" value="TreeGrafter"/>
</dbReference>
<dbReference type="GO" id="GO:0045727">
    <property type="term" value="P:positive regulation of translation"/>
    <property type="evidence" value="ECO:0007669"/>
    <property type="project" value="TreeGrafter"/>
</dbReference>
<dbReference type="PROSITE" id="PS50084">
    <property type="entry name" value="KH_TYPE_1"/>
    <property type="match status" value="1"/>
</dbReference>
<dbReference type="Gene3D" id="2.120.10.30">
    <property type="entry name" value="TolB, C-terminal domain"/>
    <property type="match status" value="1"/>
</dbReference>
<dbReference type="CDD" id="cd19757">
    <property type="entry name" value="Bbox1"/>
    <property type="match status" value="2"/>
</dbReference>
<dbReference type="GO" id="GO:0043488">
    <property type="term" value="P:regulation of mRNA stability"/>
    <property type="evidence" value="ECO:0007669"/>
    <property type="project" value="TreeGrafter"/>
</dbReference>
<keyword evidence="6" id="KW-1185">Reference proteome</keyword>
<dbReference type="GO" id="GO:0098793">
    <property type="term" value="C:presynapse"/>
    <property type="evidence" value="ECO:0007669"/>
    <property type="project" value="GOC"/>
</dbReference>
<dbReference type="Gene3D" id="3.30.1370.10">
    <property type="entry name" value="K Homology domain, type 1"/>
    <property type="match status" value="2"/>
</dbReference>
<evidence type="ECO:0000256" key="3">
    <source>
        <dbReference type="SAM" id="Coils"/>
    </source>
</evidence>
<feature type="domain" description="B box-type" evidence="4">
    <location>
        <begin position="263"/>
        <end position="310"/>
    </location>
</feature>
<dbReference type="AlphaFoldDB" id="A0A8S3VM61"/>
<dbReference type="PANTHER" id="PTHR10603:SF7">
    <property type="entry name" value="FRAGILE X MESSENGER RIBONUCLEOPROTEIN 1 HOMOLOG"/>
    <property type="match status" value="1"/>
</dbReference>
<dbReference type="GO" id="GO:0048170">
    <property type="term" value="P:positive regulation of long-term neuronal synaptic plasticity"/>
    <property type="evidence" value="ECO:0007669"/>
    <property type="project" value="TreeGrafter"/>
</dbReference>
<evidence type="ECO:0000313" key="6">
    <source>
        <dbReference type="Proteomes" id="UP000683360"/>
    </source>
</evidence>
<dbReference type="OrthoDB" id="6094186at2759"/>
<dbReference type="Gene3D" id="3.30.160.60">
    <property type="entry name" value="Classic Zinc Finger"/>
    <property type="match status" value="2"/>
</dbReference>
<keyword evidence="2" id="KW-0694">RNA-binding</keyword>
<reference evidence="5" key="1">
    <citation type="submission" date="2021-03" db="EMBL/GenBank/DDBJ databases">
        <authorList>
            <person name="Bekaert M."/>
        </authorList>
    </citation>
    <scope>NUCLEOTIDE SEQUENCE</scope>
</reference>
<keyword evidence="1" id="KW-0862">Zinc</keyword>
<dbReference type="PANTHER" id="PTHR10603">
    <property type="entry name" value="FRAGILE X MENTAL RETARDATION SYNDROME-RELATED PROTEIN"/>
    <property type="match status" value="1"/>
</dbReference>
<dbReference type="GO" id="GO:0045182">
    <property type="term" value="F:translation regulator activity"/>
    <property type="evidence" value="ECO:0007669"/>
    <property type="project" value="TreeGrafter"/>
</dbReference>
<dbReference type="GO" id="GO:0010494">
    <property type="term" value="C:cytoplasmic stress granule"/>
    <property type="evidence" value="ECO:0007669"/>
    <property type="project" value="TreeGrafter"/>
</dbReference>
<evidence type="ECO:0000256" key="2">
    <source>
        <dbReference type="PROSITE-ProRule" id="PRU00117"/>
    </source>
</evidence>
<comment type="caution">
    <text evidence="5">The sequence shown here is derived from an EMBL/GenBank/DDBJ whole genome shotgun (WGS) entry which is preliminary data.</text>
</comment>
<dbReference type="GO" id="GO:0005634">
    <property type="term" value="C:nucleus"/>
    <property type="evidence" value="ECO:0007669"/>
    <property type="project" value="TreeGrafter"/>
</dbReference>
<dbReference type="InterPro" id="IPR036612">
    <property type="entry name" value="KH_dom_type_1_sf"/>
</dbReference>
<dbReference type="SUPFAM" id="SSF57845">
    <property type="entry name" value="B-box zinc-binding domain"/>
    <property type="match status" value="2"/>
</dbReference>
<keyword evidence="1" id="KW-0863">Zinc-finger</keyword>
<dbReference type="Gene3D" id="2.130.10.10">
    <property type="entry name" value="YVTN repeat-like/Quinoprotein amine dehydrogenase"/>
    <property type="match status" value="1"/>
</dbReference>
<dbReference type="Proteomes" id="UP000683360">
    <property type="component" value="Unassembled WGS sequence"/>
</dbReference>